<protein>
    <submittedName>
        <fullName evidence="1">Methyltransferase domain-containing protein</fullName>
    </submittedName>
</protein>
<reference evidence="1" key="1">
    <citation type="submission" date="2020-01" db="EMBL/GenBank/DDBJ databases">
        <authorList>
            <person name="Meier V. D."/>
            <person name="Meier V D."/>
        </authorList>
    </citation>
    <scope>NUCLEOTIDE SEQUENCE</scope>
    <source>
        <strain evidence="1">HLG_WM_MAG_08</strain>
    </source>
</reference>
<evidence type="ECO:0000313" key="1">
    <source>
        <dbReference type="EMBL" id="CAA6819773.1"/>
    </source>
</evidence>
<keyword evidence="1" id="KW-0489">Methyltransferase</keyword>
<dbReference type="GO" id="GO:0032259">
    <property type="term" value="P:methylation"/>
    <property type="evidence" value="ECO:0007669"/>
    <property type="project" value="UniProtKB-KW"/>
</dbReference>
<dbReference type="CDD" id="cd02440">
    <property type="entry name" value="AdoMet_MTases"/>
    <property type="match status" value="1"/>
</dbReference>
<dbReference type="GO" id="GO:0008168">
    <property type="term" value="F:methyltransferase activity"/>
    <property type="evidence" value="ECO:0007669"/>
    <property type="project" value="UniProtKB-KW"/>
</dbReference>
<sequence length="321" mass="36702">MSSPECRICGSANNHTTYQVKELMLGLRDEHEYFQCKDCGCLQITRIPDNLPDYYPSENYYSYDAPDSSNWLKQQLVKQRDSYAVMGESLPGRLLNLLMPNAKLSTLQPLNLSKQSRILDVGCGAGILLHSLRNIGFQNTLGIDPFNQQDIQYPNGLQIEQRDIFSESGEWDVMMFHHSFEHLPEQQHTLEKAYSQLAAGGTVLLRVPTVSSYAWQHYGVNWSQLDAPRHLFLHSVDSINKLAEQTGFSVDKVVYDSNAFQFWGSEQYEQDIPLRSENSWAESKEKSPFSAKEIKAFERRSRELNALNQGDQAAFYLRKSA</sequence>
<dbReference type="PANTHER" id="PTHR43861">
    <property type="entry name" value="TRANS-ACONITATE 2-METHYLTRANSFERASE-RELATED"/>
    <property type="match status" value="1"/>
</dbReference>
<accession>A0A6S6TUA3</accession>
<name>A0A6S6TUA3_9GAMM</name>
<dbReference type="AlphaFoldDB" id="A0A6S6TUA3"/>
<organism evidence="1">
    <name type="scientific">uncultured Thiotrichaceae bacterium</name>
    <dbReference type="NCBI Taxonomy" id="298394"/>
    <lineage>
        <taxon>Bacteria</taxon>
        <taxon>Pseudomonadati</taxon>
        <taxon>Pseudomonadota</taxon>
        <taxon>Gammaproteobacteria</taxon>
        <taxon>Thiotrichales</taxon>
        <taxon>Thiotrichaceae</taxon>
        <taxon>environmental samples</taxon>
    </lineage>
</organism>
<keyword evidence="1" id="KW-0808">Transferase</keyword>
<dbReference type="InterPro" id="IPR029063">
    <property type="entry name" value="SAM-dependent_MTases_sf"/>
</dbReference>
<dbReference type="Pfam" id="PF13489">
    <property type="entry name" value="Methyltransf_23"/>
    <property type="match status" value="1"/>
</dbReference>
<gene>
    <name evidence="1" type="ORF">HELGO_WM21039</name>
</gene>
<dbReference type="Gene3D" id="3.40.50.150">
    <property type="entry name" value="Vaccinia Virus protein VP39"/>
    <property type="match status" value="1"/>
</dbReference>
<proteinExistence type="predicted"/>
<dbReference type="SUPFAM" id="SSF53335">
    <property type="entry name" value="S-adenosyl-L-methionine-dependent methyltransferases"/>
    <property type="match status" value="1"/>
</dbReference>
<dbReference type="EMBL" id="CACVAV010000304">
    <property type="protein sequence ID" value="CAA6819773.1"/>
    <property type="molecule type" value="Genomic_DNA"/>
</dbReference>